<proteinExistence type="predicted"/>
<evidence type="ECO:0008006" key="3">
    <source>
        <dbReference type="Google" id="ProtNLM"/>
    </source>
</evidence>
<evidence type="ECO:0000313" key="2">
    <source>
        <dbReference type="Proteomes" id="UP000437748"/>
    </source>
</evidence>
<gene>
    <name evidence="1" type="ORF">GCL60_09215</name>
</gene>
<organism evidence="1 2">
    <name type="scientific">Silvanigrella paludirubra</name>
    <dbReference type="NCBI Taxonomy" id="2499159"/>
    <lineage>
        <taxon>Bacteria</taxon>
        <taxon>Pseudomonadati</taxon>
        <taxon>Bdellovibrionota</taxon>
        <taxon>Oligoflexia</taxon>
        <taxon>Silvanigrellales</taxon>
        <taxon>Silvanigrellaceae</taxon>
        <taxon>Silvanigrella</taxon>
    </lineage>
</organism>
<comment type="caution">
    <text evidence="1">The sequence shown here is derived from an EMBL/GenBank/DDBJ whole genome shotgun (WGS) entry which is preliminary data.</text>
</comment>
<dbReference type="EMBL" id="WFLM01000003">
    <property type="protein sequence ID" value="KAB8039027.1"/>
    <property type="molecule type" value="Genomic_DNA"/>
</dbReference>
<evidence type="ECO:0000313" key="1">
    <source>
        <dbReference type="EMBL" id="KAB8039027.1"/>
    </source>
</evidence>
<keyword evidence="2" id="KW-1185">Reference proteome</keyword>
<protein>
    <recommendedName>
        <fullName evidence="3">Transporter substrate-binding domain-containing protein</fullName>
    </recommendedName>
</protein>
<accession>A0A6N6VSE8</accession>
<dbReference type="RefSeq" id="WP_153420425.1">
    <property type="nucleotide sequence ID" value="NZ_WFLM01000003.1"/>
</dbReference>
<dbReference type="AlphaFoldDB" id="A0A6N6VSE8"/>
<reference evidence="1 2" key="1">
    <citation type="submission" date="2019-10" db="EMBL/GenBank/DDBJ databases">
        <title>New species of Slilvanegrellaceae.</title>
        <authorList>
            <person name="Pitt A."/>
            <person name="Hahn M.W."/>
        </authorList>
    </citation>
    <scope>NUCLEOTIDE SEQUENCE [LARGE SCALE GENOMIC DNA]</scope>
    <source>
        <strain evidence="1 2">SP-Ram-0.45-NSY-1</strain>
    </source>
</reference>
<dbReference type="OrthoDB" id="5456414at2"/>
<name>A0A6N6VSE8_9BACT</name>
<dbReference type="Proteomes" id="UP000437748">
    <property type="component" value="Unassembled WGS sequence"/>
</dbReference>
<sequence>MPFYNDKKNIIVHRKEDNRFEENKTLSDYLSNFDLLLLLKIKYSYGEYEDSKISSIKKHDINKMDDSNDGVTGFRLTYTDNLGMLKQIENNRADYMIMALNEFEYFEKEYKDEKLNLTYKYLNDVNKINQRAFLCSKKVTKLELDKINKSIIKVVGKL</sequence>